<feature type="region of interest" description="Disordered" evidence="6">
    <location>
        <begin position="1348"/>
        <end position="1367"/>
    </location>
</feature>
<evidence type="ECO:0000259" key="8">
    <source>
        <dbReference type="PROSITE" id="PS51038"/>
    </source>
</evidence>
<dbReference type="SMART" id="SM00439">
    <property type="entry name" value="BAH"/>
    <property type="match status" value="1"/>
</dbReference>
<evidence type="ECO:0000259" key="11">
    <source>
        <dbReference type="PROSITE" id="PS51805"/>
    </source>
</evidence>
<dbReference type="SUPFAM" id="SSF46689">
    <property type="entry name" value="Homeodomain-like"/>
    <property type="match status" value="1"/>
</dbReference>
<feature type="domain" description="ELM2" evidence="9">
    <location>
        <begin position="508"/>
        <end position="679"/>
    </location>
</feature>
<dbReference type="InterPro" id="IPR001025">
    <property type="entry name" value="BAH_dom"/>
</dbReference>
<feature type="compositionally biased region" description="Polar residues" evidence="6">
    <location>
        <begin position="1498"/>
        <end position="1538"/>
    </location>
</feature>
<evidence type="ECO:0000259" key="10">
    <source>
        <dbReference type="PROSITE" id="PS51293"/>
    </source>
</evidence>
<feature type="domain" description="SANT" evidence="10">
    <location>
        <begin position="692"/>
        <end position="734"/>
    </location>
</feature>
<dbReference type="FunFam" id="1.10.10.60:FF:000377">
    <property type="entry name" value="DNA-binding E3 ubiquitin-protein ligase"/>
    <property type="match status" value="1"/>
</dbReference>
<feature type="domain" description="BAH" evidence="8">
    <location>
        <begin position="206"/>
        <end position="324"/>
    </location>
</feature>
<dbReference type="PROSITE" id="PS51805">
    <property type="entry name" value="EPHD"/>
    <property type="match status" value="1"/>
</dbReference>
<evidence type="ECO:0000313" key="12">
    <source>
        <dbReference type="EMBL" id="RKF57541.1"/>
    </source>
</evidence>
<evidence type="ECO:0000259" key="7">
    <source>
        <dbReference type="PROSITE" id="PS50016"/>
    </source>
</evidence>
<comment type="caution">
    <text evidence="12">The sequence shown here is derived from an EMBL/GenBank/DDBJ whole genome shotgun (WGS) entry which is preliminary data.</text>
</comment>
<keyword evidence="1" id="KW-0479">Metal-binding</keyword>
<protein>
    <submittedName>
        <fullName evidence="12">Putative bah domain-containing protein</fullName>
    </submittedName>
</protein>
<feature type="domain" description="PHD-type" evidence="11">
    <location>
        <begin position="1078"/>
        <end position="1207"/>
    </location>
</feature>
<dbReference type="GO" id="GO:0036205">
    <property type="term" value="P:histone catabolic process"/>
    <property type="evidence" value="ECO:0007669"/>
    <property type="project" value="TreeGrafter"/>
</dbReference>
<evidence type="ECO:0000256" key="2">
    <source>
        <dbReference type="ARBA" id="ARBA00022771"/>
    </source>
</evidence>
<dbReference type="PROSITE" id="PS51156">
    <property type="entry name" value="ELM2"/>
    <property type="match status" value="1"/>
</dbReference>
<dbReference type="GO" id="GO:0048189">
    <property type="term" value="C:Lid2 complex"/>
    <property type="evidence" value="ECO:0007669"/>
    <property type="project" value="TreeGrafter"/>
</dbReference>
<dbReference type="Pfam" id="PF00628">
    <property type="entry name" value="PHD"/>
    <property type="match status" value="1"/>
</dbReference>
<evidence type="ECO:0000256" key="4">
    <source>
        <dbReference type="ARBA" id="ARBA00023242"/>
    </source>
</evidence>
<feature type="region of interest" description="Disordered" evidence="6">
    <location>
        <begin position="798"/>
        <end position="823"/>
    </location>
</feature>
<dbReference type="Proteomes" id="UP000285405">
    <property type="component" value="Unassembled WGS sequence"/>
</dbReference>
<feature type="compositionally biased region" description="Polar residues" evidence="6">
    <location>
        <begin position="110"/>
        <end position="140"/>
    </location>
</feature>
<sequence>MNEGKPTGSPNSTPNRDESQLIRITNGTSDIMSSIDSTGCTVSYGTRSRNRTSSSRPNYAEDKEADIEFEVAPAGCGRKAPRTSEAGNITESGKSIPNSRKNAQKDTESSLHTQNSAKESIPGASSFSANPGTGQVNSTLTKKRKAASQANQSLPTGLQNSAILPMSRKTTAVPQIAAGFRETNMMGFEKCEGRLTNGTLVADNGTVLKANDHVYLVCEPPGEPYYLGRIMEFIHNSNDISQPIETLRINWYYRPKDIGRKFNDTRQVYASMHSDVSPLTSLRGKCQIKHISEVEDMDEFRKTSDCFWYEKLYDRYIHRFYDVIPTSLVINVPVLVKKVLDEKWKFILVEPGRGKELTSAVKSCKRCSKYCASNNSVDCAVCESTYHMVCINPPLLKKPSRGFAWACGPCSKAQEKKLEARNIPNIFDLNHRDEDELYDEEIDSQNALADVPEIDRISPVVTSDTEATLFPGATDQRYQASLWLFRYLGIHCKVEDVLDCYDRIYPRASSRIGPRHQANVLPWHGRPIEYVKPPEAKKKKMKGGGKRDSKLLKENLTAFDTDKNLRDQRPKWILDEPQGHVYRGEDYDVTDSRCTSQILYKLPESSELPSSILGNRKPEEITAAEREQIIFDYMGRAAVLAKPLGLPPLSTNLLDIALEILHTNNYDSEKALDALLRVDRKIFKEPELSMAEIKRFEDGVAKFGSEWYSIKKHVKTVAPADIVRFYYTWKKTERGRQIWGSFPGRKRDAKKNASINSAKLQDDIADEHDDSAFDNDKAFRKKKGFQCKFCNTRNSRQWKRAPNTPPGCTIPENPNAKGSGKDKGHQLTVALCRRCAELWRRYAIQWEDVDELAKKISQTGGRASKRKLDEDLMNELIAANEVTNLMTIPISTTDSSVNSTPISVLTSTATGQDLPRKKVKASGDKDLSEPALEAVHIISKKKLTNEKSTQEIPILPPPSVLEPPKAKVMPCAVCDEIEPLADQHLSCKDCRMTVHRNCYGVVSDYRNLAKWTCDMCSNDKNPQVSVQYKCMLCPIDFTEKDFIGLPKVSNKKKTEKNRGKDRLDRENAQMLADYFRNKQIEMNKPVNPREPLKRTANNNWVHVTCAVFTPEVKFGNAKALEPSEGIPSIPAAKYEETCKICRNNRGACVSCRHCRTPVHVECAHQAGYVLGFDIAPVKGSRRDQLNVVNIDDEVGTMSASIWCKDHVPNKTVVHRMHKIINETGLNVLQFFVQNCKQADLTLTGTVRKATLIKLTTGAIANSSASSNSSRLPSNPNGVPNSMQNTGIVEPKKEDFSFSNLGFVKKSCVTCHIDVSPKWWPYVREYITQLKPSFTASIEVNGDNRHLLDKTPSKYNTTRSKSITSPENSAALATSALDQSSSWTLKCQLDSSEQIEYQCHQCHWKKIRKRENPTSTNSTDPMQSPYSSSVLVMHNSKAEIELVQAVNPSHSRPIPPIHMQNGLPNDQQIYGWHHRGTVAQSASALNQTNGGCSPKASGSVDQVSHSFHNQTRQQPSPNLQQNSRVSSLSNGCSSSQRSIGSMDHPVRKIPYTSYTSLHPSPIPPQHLVSGGSPPQASETLFIKSNKSIYHQHPSISPHQSSPSLDCETTPINQEKNIISNNNDRSNDGRIRGGASASPSLRNLLH</sequence>
<evidence type="ECO:0000256" key="5">
    <source>
        <dbReference type="PROSITE-ProRule" id="PRU00146"/>
    </source>
</evidence>
<feature type="compositionally biased region" description="Polar residues" evidence="6">
    <location>
        <begin position="85"/>
        <end position="101"/>
    </location>
</feature>
<feature type="region of interest" description="Disordered" evidence="6">
    <location>
        <begin position="1480"/>
        <end position="1577"/>
    </location>
</feature>
<gene>
    <name evidence="12" type="ORF">GcC1_188002</name>
</gene>
<dbReference type="Pfam" id="PF13832">
    <property type="entry name" value="zf-HC5HC2H_2"/>
    <property type="match status" value="1"/>
</dbReference>
<feature type="region of interest" description="Disordered" evidence="6">
    <location>
        <begin position="1"/>
        <end position="162"/>
    </location>
</feature>
<feature type="compositionally biased region" description="Polar residues" evidence="6">
    <location>
        <begin position="148"/>
        <end position="162"/>
    </location>
</feature>
<dbReference type="InterPro" id="IPR011011">
    <property type="entry name" value="Znf_FYVE_PHD"/>
</dbReference>
<dbReference type="PROSITE" id="PS51038">
    <property type="entry name" value="BAH"/>
    <property type="match status" value="1"/>
</dbReference>
<dbReference type="GO" id="GO:0003682">
    <property type="term" value="F:chromatin binding"/>
    <property type="evidence" value="ECO:0007669"/>
    <property type="project" value="InterPro"/>
</dbReference>
<dbReference type="InterPro" id="IPR000949">
    <property type="entry name" value="ELM2_dom"/>
</dbReference>
<feature type="region of interest" description="Disordered" evidence="6">
    <location>
        <begin position="1614"/>
        <end position="1644"/>
    </location>
</feature>
<dbReference type="InterPro" id="IPR043151">
    <property type="entry name" value="BAH_sf"/>
</dbReference>
<feature type="compositionally biased region" description="Polar residues" evidence="6">
    <location>
        <begin position="1352"/>
        <end position="1367"/>
    </location>
</feature>
<organism evidence="12 13">
    <name type="scientific">Golovinomyces cichoracearum</name>
    <dbReference type="NCBI Taxonomy" id="62708"/>
    <lineage>
        <taxon>Eukaryota</taxon>
        <taxon>Fungi</taxon>
        <taxon>Dikarya</taxon>
        <taxon>Ascomycota</taxon>
        <taxon>Pezizomycotina</taxon>
        <taxon>Leotiomycetes</taxon>
        <taxon>Erysiphales</taxon>
        <taxon>Erysiphaceae</taxon>
        <taxon>Golovinomyces</taxon>
    </lineage>
</organism>
<dbReference type="InterPro" id="IPR029617">
    <property type="entry name" value="Snt2"/>
</dbReference>
<dbReference type="CDD" id="cd15497">
    <property type="entry name" value="PHD1_Snt2p_like"/>
    <property type="match status" value="1"/>
</dbReference>
<keyword evidence="4" id="KW-0539">Nucleus</keyword>
<evidence type="ECO:0000256" key="3">
    <source>
        <dbReference type="ARBA" id="ARBA00022833"/>
    </source>
</evidence>
<accession>A0A420HJD9</accession>
<dbReference type="InterPro" id="IPR013083">
    <property type="entry name" value="Znf_RING/FYVE/PHD"/>
</dbReference>
<dbReference type="GO" id="GO:0008270">
    <property type="term" value="F:zinc ion binding"/>
    <property type="evidence" value="ECO:0007669"/>
    <property type="project" value="UniProtKB-KW"/>
</dbReference>
<dbReference type="PROSITE" id="PS51293">
    <property type="entry name" value="SANT"/>
    <property type="match status" value="1"/>
</dbReference>
<dbReference type="InterPro" id="IPR034732">
    <property type="entry name" value="EPHD"/>
</dbReference>
<reference evidence="12 13" key="1">
    <citation type="journal article" date="2018" name="BMC Genomics">
        <title>Comparative genome analyses reveal sequence features reflecting distinct modes of host-adaptation between dicot and monocot powdery mildew.</title>
        <authorList>
            <person name="Wu Y."/>
            <person name="Ma X."/>
            <person name="Pan Z."/>
            <person name="Kale S.D."/>
            <person name="Song Y."/>
            <person name="King H."/>
            <person name="Zhang Q."/>
            <person name="Presley C."/>
            <person name="Deng X."/>
            <person name="Wei C.I."/>
            <person name="Xiao S."/>
        </authorList>
    </citation>
    <scope>NUCLEOTIDE SEQUENCE [LARGE SCALE GENOMIC DNA]</scope>
    <source>
        <strain evidence="12">UCSC1</strain>
    </source>
</reference>
<dbReference type="Gene3D" id="2.30.30.490">
    <property type="match status" value="1"/>
</dbReference>
<dbReference type="PANTHER" id="PTHR47672:SF1">
    <property type="entry name" value="E3 UBIQUITIN-PROTEIN LIGASE SNT2"/>
    <property type="match status" value="1"/>
</dbReference>
<evidence type="ECO:0000313" key="13">
    <source>
        <dbReference type="Proteomes" id="UP000285405"/>
    </source>
</evidence>
<feature type="compositionally biased region" description="Polar residues" evidence="6">
    <location>
        <begin position="1480"/>
        <end position="1490"/>
    </location>
</feature>
<keyword evidence="3" id="KW-0862">Zinc</keyword>
<dbReference type="FunFam" id="2.30.30.490:FF:000018">
    <property type="entry name" value="Lid2 complex component snt2"/>
    <property type="match status" value="1"/>
</dbReference>
<dbReference type="EMBL" id="MCBR01018874">
    <property type="protein sequence ID" value="RKF57541.1"/>
    <property type="molecule type" value="Genomic_DNA"/>
</dbReference>
<dbReference type="OrthoDB" id="336088at2759"/>
<dbReference type="InterPro" id="IPR001965">
    <property type="entry name" value="Znf_PHD"/>
</dbReference>
<dbReference type="InterPro" id="IPR019787">
    <property type="entry name" value="Znf_PHD-finger"/>
</dbReference>
<dbReference type="SMART" id="SM00249">
    <property type="entry name" value="PHD"/>
    <property type="match status" value="3"/>
</dbReference>
<dbReference type="PROSITE" id="PS50016">
    <property type="entry name" value="ZF_PHD_2"/>
    <property type="match status" value="1"/>
</dbReference>
<feature type="region of interest" description="Disordered" evidence="6">
    <location>
        <begin position="1262"/>
        <end position="1281"/>
    </location>
</feature>
<proteinExistence type="predicted"/>
<dbReference type="InterPro" id="IPR009057">
    <property type="entry name" value="Homeodomain-like_sf"/>
</dbReference>
<dbReference type="SUPFAM" id="SSF57903">
    <property type="entry name" value="FYVE/PHD zinc finger"/>
    <property type="match status" value="2"/>
</dbReference>
<dbReference type="InterPro" id="IPR017884">
    <property type="entry name" value="SANT_dom"/>
</dbReference>
<evidence type="ECO:0000256" key="6">
    <source>
        <dbReference type="SAM" id="MobiDB-lite"/>
    </source>
</evidence>
<feature type="compositionally biased region" description="Low complexity" evidence="6">
    <location>
        <begin position="1262"/>
        <end position="1276"/>
    </location>
</feature>
<dbReference type="PANTHER" id="PTHR47672">
    <property type="entry name" value="E3 UBIQUITIN-PROTEIN LIGASE SNT2"/>
    <property type="match status" value="1"/>
</dbReference>
<dbReference type="Gene3D" id="1.10.10.60">
    <property type="entry name" value="Homeodomain-like"/>
    <property type="match status" value="1"/>
</dbReference>
<evidence type="ECO:0000259" key="9">
    <source>
        <dbReference type="PROSITE" id="PS51156"/>
    </source>
</evidence>
<keyword evidence="2 5" id="KW-0863">Zinc-finger</keyword>
<name>A0A420HJD9_9PEZI</name>
<feature type="compositionally biased region" description="Polar residues" evidence="6">
    <location>
        <begin position="22"/>
        <end position="45"/>
    </location>
</feature>
<dbReference type="Gene3D" id="3.30.40.10">
    <property type="entry name" value="Zinc/RING finger domain, C3HC4 (zinc finger)"/>
    <property type="match status" value="3"/>
</dbReference>
<dbReference type="Pfam" id="PF01426">
    <property type="entry name" value="BAH"/>
    <property type="match status" value="1"/>
</dbReference>
<evidence type="ECO:0000256" key="1">
    <source>
        <dbReference type="ARBA" id="ARBA00022723"/>
    </source>
</evidence>
<feature type="domain" description="PHD-type" evidence="7">
    <location>
        <begin position="968"/>
        <end position="1019"/>
    </location>
</feature>
<dbReference type="GO" id="GO:0004842">
    <property type="term" value="F:ubiquitin-protein transferase activity"/>
    <property type="evidence" value="ECO:0007669"/>
    <property type="project" value="TreeGrafter"/>
</dbReference>
<feature type="compositionally biased region" description="Polar residues" evidence="6">
    <location>
        <begin position="1635"/>
        <end position="1644"/>
    </location>
</feature>